<accession>A0A2G9HNQ1</accession>
<dbReference type="InterPro" id="IPR004158">
    <property type="entry name" value="DUF247_pln"/>
</dbReference>
<keyword evidence="2" id="KW-1185">Reference proteome</keyword>
<dbReference type="EMBL" id="NKXS01001370">
    <property type="protein sequence ID" value="PIN18920.1"/>
    <property type="molecule type" value="Genomic_DNA"/>
</dbReference>
<dbReference type="PANTHER" id="PTHR31549">
    <property type="entry name" value="PROTEIN, PUTATIVE (DUF247)-RELATED-RELATED"/>
    <property type="match status" value="1"/>
</dbReference>
<protein>
    <submittedName>
        <fullName evidence="1">Uncharacterized protein</fullName>
    </submittedName>
</protein>
<sequence length="194" mass="23095">MIVKGGNQTPLFYFTRILELISDVRKCYVEGSTEQYNDGQLSEMMLLDSCFLIYYMNIGLQNPLHSLLIYNHLGSLVLSLVNRDIFLMKNQLPFQILMLLINLRYDNGEESVSRFLHQSTWGQYKHEQIQDTKEQQKRSPPLHLFKALRSQIWTEEKEEIDLKKYHKTFRSEKEEIDLKKYHKTFRSAKNLKAK</sequence>
<proteinExistence type="predicted"/>
<comment type="caution">
    <text evidence="1">The sequence shown here is derived from an EMBL/GenBank/DDBJ whole genome shotgun (WGS) entry which is preliminary data.</text>
</comment>
<dbReference type="Pfam" id="PF03140">
    <property type="entry name" value="DUF247"/>
    <property type="match status" value="1"/>
</dbReference>
<organism evidence="1 2">
    <name type="scientific">Handroanthus impetiginosus</name>
    <dbReference type="NCBI Taxonomy" id="429701"/>
    <lineage>
        <taxon>Eukaryota</taxon>
        <taxon>Viridiplantae</taxon>
        <taxon>Streptophyta</taxon>
        <taxon>Embryophyta</taxon>
        <taxon>Tracheophyta</taxon>
        <taxon>Spermatophyta</taxon>
        <taxon>Magnoliopsida</taxon>
        <taxon>eudicotyledons</taxon>
        <taxon>Gunneridae</taxon>
        <taxon>Pentapetalae</taxon>
        <taxon>asterids</taxon>
        <taxon>lamiids</taxon>
        <taxon>Lamiales</taxon>
        <taxon>Bignoniaceae</taxon>
        <taxon>Crescentiina</taxon>
        <taxon>Tabebuia alliance</taxon>
        <taxon>Handroanthus</taxon>
    </lineage>
</organism>
<evidence type="ECO:0000313" key="2">
    <source>
        <dbReference type="Proteomes" id="UP000231279"/>
    </source>
</evidence>
<dbReference type="PANTHER" id="PTHR31549:SF129">
    <property type="entry name" value="DUF4220 DOMAIN-CONTAINING PROTEIN"/>
    <property type="match status" value="1"/>
</dbReference>
<reference evidence="2" key="1">
    <citation type="journal article" date="2018" name="Gigascience">
        <title>Genome assembly of the Pink Ipe (Handroanthus impetiginosus, Bignoniaceae), a highly valued, ecologically keystone Neotropical timber forest tree.</title>
        <authorList>
            <person name="Silva-Junior O.B."/>
            <person name="Grattapaglia D."/>
            <person name="Novaes E."/>
            <person name="Collevatti R.G."/>
        </authorList>
    </citation>
    <scope>NUCLEOTIDE SEQUENCE [LARGE SCALE GENOMIC DNA]</scope>
    <source>
        <strain evidence="2">cv. UFG-1</strain>
    </source>
</reference>
<evidence type="ECO:0000313" key="1">
    <source>
        <dbReference type="EMBL" id="PIN18920.1"/>
    </source>
</evidence>
<gene>
    <name evidence="1" type="ORF">CDL12_08407</name>
</gene>
<dbReference type="AlphaFoldDB" id="A0A2G9HNQ1"/>
<dbReference type="Proteomes" id="UP000231279">
    <property type="component" value="Unassembled WGS sequence"/>
</dbReference>
<name>A0A2G9HNQ1_9LAMI</name>
<dbReference type="OrthoDB" id="1849062at2759"/>